<proteinExistence type="evidence at transcript level"/>
<name>F2DFG9_HORVV</name>
<dbReference type="AlphaFoldDB" id="F2DFG9"/>
<sequence>MPMPRREQGPGTRRSDIPSCRTLWTEAKRILESLVIKDKQVHERLLVRTSTPLLHLQPQLLYILDQLLELTYAN</sequence>
<evidence type="ECO:0000313" key="1">
    <source>
        <dbReference type="EMBL" id="BAJ93840.1"/>
    </source>
</evidence>
<reference evidence="1" key="1">
    <citation type="journal article" date="2011" name="Plant Physiol.">
        <title>Comprehensive sequence analysis of 24,783 barley full-length cDNAs derived from 12 clone libraries.</title>
        <authorList>
            <person name="Matsumoto T."/>
            <person name="Tanaka T."/>
            <person name="Sakai H."/>
            <person name="Amano N."/>
            <person name="Kanamori H."/>
            <person name="Kurita K."/>
            <person name="Kikuta A."/>
            <person name="Kamiya K."/>
            <person name="Yamamoto M."/>
            <person name="Ikawa H."/>
            <person name="Fujii N."/>
            <person name="Hori K."/>
            <person name="Itoh T."/>
            <person name="Sato K."/>
        </authorList>
    </citation>
    <scope>NUCLEOTIDE SEQUENCE</scope>
    <source>
        <tissue evidence="1">Shoot and root</tissue>
    </source>
</reference>
<protein>
    <submittedName>
        <fullName evidence="1">Predicted protein</fullName>
    </submittedName>
</protein>
<organism evidence="1">
    <name type="scientific">Hordeum vulgare subsp. vulgare</name>
    <name type="common">Domesticated barley</name>
    <dbReference type="NCBI Taxonomy" id="112509"/>
    <lineage>
        <taxon>Eukaryota</taxon>
        <taxon>Viridiplantae</taxon>
        <taxon>Streptophyta</taxon>
        <taxon>Embryophyta</taxon>
        <taxon>Tracheophyta</taxon>
        <taxon>Spermatophyta</taxon>
        <taxon>Magnoliopsida</taxon>
        <taxon>Liliopsida</taxon>
        <taxon>Poales</taxon>
        <taxon>Poaceae</taxon>
        <taxon>BOP clade</taxon>
        <taxon>Pooideae</taxon>
        <taxon>Triticodae</taxon>
        <taxon>Triticeae</taxon>
        <taxon>Hordeinae</taxon>
        <taxon>Hordeum</taxon>
    </lineage>
</organism>
<dbReference type="EMBL" id="AK362636">
    <property type="protein sequence ID" value="BAJ93840.1"/>
    <property type="molecule type" value="mRNA"/>
</dbReference>
<accession>F2DFG9</accession>